<evidence type="ECO:0000256" key="9">
    <source>
        <dbReference type="SAM" id="SignalP"/>
    </source>
</evidence>
<keyword evidence="9" id="KW-0732">Signal</keyword>
<dbReference type="AlphaFoldDB" id="A0A8S1DNC1"/>
<evidence type="ECO:0000256" key="5">
    <source>
        <dbReference type="ARBA" id="ARBA00022723"/>
    </source>
</evidence>
<keyword evidence="8" id="KW-0482">Metalloprotease</keyword>
<keyword evidence="5" id="KW-0479">Metal-binding</keyword>
<feature type="signal peptide" evidence="9">
    <location>
        <begin position="1"/>
        <end position="38"/>
    </location>
</feature>
<dbReference type="GO" id="GO:0004222">
    <property type="term" value="F:metalloendopeptidase activity"/>
    <property type="evidence" value="ECO:0007669"/>
    <property type="project" value="InterPro"/>
</dbReference>
<organism evidence="12 13">
    <name type="scientific">Cloeon dipterum</name>
    <dbReference type="NCBI Taxonomy" id="197152"/>
    <lineage>
        <taxon>Eukaryota</taxon>
        <taxon>Metazoa</taxon>
        <taxon>Ecdysozoa</taxon>
        <taxon>Arthropoda</taxon>
        <taxon>Hexapoda</taxon>
        <taxon>Insecta</taxon>
        <taxon>Pterygota</taxon>
        <taxon>Palaeoptera</taxon>
        <taxon>Ephemeroptera</taxon>
        <taxon>Pisciforma</taxon>
        <taxon>Baetidae</taxon>
        <taxon>Cloeon</taxon>
    </lineage>
</organism>
<dbReference type="GO" id="GO:0005886">
    <property type="term" value="C:plasma membrane"/>
    <property type="evidence" value="ECO:0007669"/>
    <property type="project" value="UniProtKB-SubCell"/>
</dbReference>
<name>A0A8S1DNC1_9INSE</name>
<evidence type="ECO:0000313" key="12">
    <source>
        <dbReference type="EMBL" id="CAB3381597.1"/>
    </source>
</evidence>
<dbReference type="Proteomes" id="UP000494165">
    <property type="component" value="Unassembled WGS sequence"/>
</dbReference>
<dbReference type="PROSITE" id="PS51885">
    <property type="entry name" value="NEPRILYSIN"/>
    <property type="match status" value="1"/>
</dbReference>
<dbReference type="CDD" id="cd08662">
    <property type="entry name" value="M13"/>
    <property type="match status" value="1"/>
</dbReference>
<feature type="domain" description="Peptidase M13 C-terminal" evidence="10">
    <location>
        <begin position="505"/>
        <end position="719"/>
    </location>
</feature>
<sequence length="722" mass="83618">MQQVFSVESNDRKMRQHGSSRYIVFLLLLALVFVETSATSEIYTQVKTIQGTNQTICTSDECINSANRILTSMNPSVDPCDDFYQFACGGYINKNYFSGSKSHMWDLYQLVDYRVKEIFNGGISASMPETVKQAIDYYEKCIDEGTQNKSGLEPMFSLLEWIGLPRVPNHSRQIRPWPELLIRGDKMTGKTPFFNIEIEQQHGNTYLTWSVQKQVFNKQLFKEFFKTLNRHFRSNVIDAQKAARDLFDFYSSMLTFPVLDTNEVWMSVAEFQQLTAQNGTAWFNWKKFLTSFLEDSIFKFDLEKDKILVRGPTIAKQLFNKLNLAQPERIDSYTWFFYFYSTAPYTTTVFRDKFIEMDPFFKFLGPQQTADLPMRCIAQARSVFPDAISYAYISKYFDDEIKQKTEVMVEDIYQAFKLLIVDLDWMDEQTKRFALEKLDAIKPNIAYPDWLMAPRALDVRNYYLRDIRGDWMTMNMKVNIMFAKKFDEGKFVGKSWTSLSKITVNALYHPHEVAIYIPAGIMHPPFAGNGLASLNYASLGAIIGHEMTHGFDTNGHTIDKNGEQKNWWSRETLKNFHQRVQCMVDQYNQFHIPELGPNVKLNGAQTINENIADNGGLREALLAYDRLKYRQTHNGTHVLPDPEPYLLGLTGFSHKQLFFLGFANMWCQKESPAHLSQKLSTDTHSPSHHRVLGSLTNNRDFAEAWQCPLGSRMNPVKKCIVW</sequence>
<reference evidence="12 13" key="1">
    <citation type="submission" date="2020-04" db="EMBL/GenBank/DDBJ databases">
        <authorList>
            <person name="Alioto T."/>
            <person name="Alioto T."/>
            <person name="Gomez Garrido J."/>
        </authorList>
    </citation>
    <scope>NUCLEOTIDE SEQUENCE [LARGE SCALE GENOMIC DNA]</scope>
</reference>
<evidence type="ECO:0000256" key="3">
    <source>
        <dbReference type="ARBA" id="ARBA00007357"/>
    </source>
</evidence>
<evidence type="ECO:0000256" key="7">
    <source>
        <dbReference type="ARBA" id="ARBA00022833"/>
    </source>
</evidence>
<comment type="similarity">
    <text evidence="3">Belongs to the peptidase M13 family.</text>
</comment>
<evidence type="ECO:0000256" key="2">
    <source>
        <dbReference type="ARBA" id="ARBA00004401"/>
    </source>
</evidence>
<dbReference type="InterPro" id="IPR042089">
    <property type="entry name" value="Peptidase_M13_dom_2"/>
</dbReference>
<evidence type="ECO:0000256" key="6">
    <source>
        <dbReference type="ARBA" id="ARBA00022801"/>
    </source>
</evidence>
<comment type="cofactor">
    <cofactor evidence="1">
        <name>Zn(2+)</name>
        <dbReference type="ChEBI" id="CHEBI:29105"/>
    </cofactor>
</comment>
<feature type="chain" id="PRO_5035753995" description="Peptidase M13 C-terminal domain-containing protein" evidence="9">
    <location>
        <begin position="39"/>
        <end position="722"/>
    </location>
</feature>
<dbReference type="PANTHER" id="PTHR11733">
    <property type="entry name" value="ZINC METALLOPROTEASE FAMILY M13 NEPRILYSIN-RELATED"/>
    <property type="match status" value="1"/>
</dbReference>
<evidence type="ECO:0000256" key="8">
    <source>
        <dbReference type="ARBA" id="ARBA00023049"/>
    </source>
</evidence>
<evidence type="ECO:0000313" key="13">
    <source>
        <dbReference type="Proteomes" id="UP000494165"/>
    </source>
</evidence>
<dbReference type="GO" id="GO:0016485">
    <property type="term" value="P:protein processing"/>
    <property type="evidence" value="ECO:0007669"/>
    <property type="project" value="TreeGrafter"/>
</dbReference>
<dbReference type="InterPro" id="IPR024079">
    <property type="entry name" value="MetalloPept_cat_dom_sf"/>
</dbReference>
<dbReference type="EMBL" id="CADEPI010000238">
    <property type="protein sequence ID" value="CAB3381597.1"/>
    <property type="molecule type" value="Genomic_DNA"/>
</dbReference>
<dbReference type="Gene3D" id="1.10.1380.10">
    <property type="entry name" value="Neutral endopeptidase , domain2"/>
    <property type="match status" value="1"/>
</dbReference>
<keyword evidence="4" id="KW-0645">Protease</keyword>
<evidence type="ECO:0000259" key="11">
    <source>
        <dbReference type="Pfam" id="PF05649"/>
    </source>
</evidence>
<dbReference type="Pfam" id="PF01431">
    <property type="entry name" value="Peptidase_M13"/>
    <property type="match status" value="1"/>
</dbReference>
<keyword evidence="13" id="KW-1185">Reference proteome</keyword>
<evidence type="ECO:0000256" key="1">
    <source>
        <dbReference type="ARBA" id="ARBA00001947"/>
    </source>
</evidence>
<dbReference type="InterPro" id="IPR000718">
    <property type="entry name" value="Peptidase_M13"/>
</dbReference>
<comment type="caution">
    <text evidence="12">The sequence shown here is derived from an EMBL/GenBank/DDBJ whole genome shotgun (WGS) entry which is preliminary data.</text>
</comment>
<dbReference type="InterPro" id="IPR018497">
    <property type="entry name" value="Peptidase_M13_C"/>
</dbReference>
<evidence type="ECO:0000256" key="4">
    <source>
        <dbReference type="ARBA" id="ARBA00022670"/>
    </source>
</evidence>
<dbReference type="OrthoDB" id="6475849at2759"/>
<keyword evidence="6" id="KW-0378">Hydrolase</keyword>
<evidence type="ECO:0000259" key="10">
    <source>
        <dbReference type="Pfam" id="PF01431"/>
    </source>
</evidence>
<dbReference type="Pfam" id="PF05649">
    <property type="entry name" value="Peptidase_M13_N"/>
    <property type="match status" value="1"/>
</dbReference>
<gene>
    <name evidence="12" type="ORF">CLODIP_2_CD12206</name>
</gene>
<dbReference type="GO" id="GO:0046872">
    <property type="term" value="F:metal ion binding"/>
    <property type="evidence" value="ECO:0007669"/>
    <property type="project" value="UniProtKB-KW"/>
</dbReference>
<dbReference type="Gene3D" id="3.40.390.10">
    <property type="entry name" value="Collagenase (Catalytic Domain)"/>
    <property type="match status" value="1"/>
</dbReference>
<accession>A0A8S1DNC1</accession>
<feature type="domain" description="Peptidase M13 N-terminal" evidence="11">
    <location>
        <begin position="79"/>
        <end position="448"/>
    </location>
</feature>
<keyword evidence="7" id="KW-0862">Zinc</keyword>
<protein>
    <recommendedName>
        <fullName evidence="14">Peptidase M13 C-terminal domain-containing protein</fullName>
    </recommendedName>
</protein>
<dbReference type="SUPFAM" id="SSF55486">
    <property type="entry name" value="Metalloproteases ('zincins'), catalytic domain"/>
    <property type="match status" value="1"/>
</dbReference>
<proteinExistence type="inferred from homology"/>
<comment type="subcellular location">
    <subcellularLocation>
        <location evidence="2">Cell membrane</location>
        <topology evidence="2">Single-pass type II membrane protein</topology>
    </subcellularLocation>
</comment>
<evidence type="ECO:0008006" key="14">
    <source>
        <dbReference type="Google" id="ProtNLM"/>
    </source>
</evidence>
<dbReference type="PANTHER" id="PTHR11733:SF237">
    <property type="entry name" value="NEPRILYSIN-LIKE 4"/>
    <property type="match status" value="1"/>
</dbReference>
<dbReference type="InterPro" id="IPR008753">
    <property type="entry name" value="Peptidase_M13_N"/>
</dbReference>
<dbReference type="PRINTS" id="PR00786">
    <property type="entry name" value="NEPRILYSIN"/>
</dbReference>